<evidence type="ECO:0000256" key="7">
    <source>
        <dbReference type="ARBA" id="ARBA00023128"/>
    </source>
</evidence>
<dbReference type="GeneID" id="102693415"/>
<dbReference type="GO" id="GO:1990542">
    <property type="term" value="P:mitochondrial transmembrane transport"/>
    <property type="evidence" value="ECO:0000318"/>
    <property type="project" value="GO_Central"/>
</dbReference>
<organism evidence="10 11">
    <name type="scientific">Lepisosteus oculatus</name>
    <name type="common">Spotted gar</name>
    <dbReference type="NCBI Taxonomy" id="7918"/>
    <lineage>
        <taxon>Eukaryota</taxon>
        <taxon>Metazoa</taxon>
        <taxon>Chordata</taxon>
        <taxon>Craniata</taxon>
        <taxon>Vertebrata</taxon>
        <taxon>Euteleostomi</taxon>
        <taxon>Actinopterygii</taxon>
        <taxon>Neopterygii</taxon>
        <taxon>Holostei</taxon>
        <taxon>Semionotiformes</taxon>
        <taxon>Lepisosteidae</taxon>
        <taxon>Lepisosteus</taxon>
    </lineage>
</organism>
<dbReference type="STRING" id="7918.ENSLOCP00000011921"/>
<evidence type="ECO:0000256" key="6">
    <source>
        <dbReference type="ARBA" id="ARBA00022989"/>
    </source>
</evidence>
<comment type="subcellular location">
    <subcellularLocation>
        <location evidence="1">Mitochondrion membrane</location>
        <topology evidence="1">Multi-pass membrane protein</topology>
    </subcellularLocation>
</comment>
<dbReference type="GO" id="GO:0006865">
    <property type="term" value="P:amino acid transport"/>
    <property type="evidence" value="ECO:0007669"/>
    <property type="project" value="UniProtKB-KW"/>
</dbReference>
<sequence>MDHHNLQYWRKEGQTFIGRILNWVDILDPVSLLASDGEIKKACTLLESTKERSLDKKDRDAWKLSLASVHSDTGNVIPLVFRPPAFLPIAAPLVLATLIPHRGMKPALFWQFLFHSYSAGFNYANRNTTVSQENKMSLKEVLLIAGSVSFATCAGAIPQYMMKHYGMKNPTVQLFFRSVLPVPLFALLSAFSLFVVRSEEFENGIQVFDSNGNAVGMSQKAGLKAVTETAASRAVLIGTTTVVPNLLISFLRRTKFIQGRPLLLAPLRHITAALVFGLMIPVSFSLFPHAAKVQNKNLEKEIQALTADTHLYYHRGL</sequence>
<name>W5MU62_LEPOC</name>
<dbReference type="OMA" id="NVRFWIA"/>
<reference evidence="10" key="3">
    <citation type="submission" date="2025-09" db="UniProtKB">
        <authorList>
            <consortium name="Ensembl"/>
        </authorList>
    </citation>
    <scope>IDENTIFICATION</scope>
</reference>
<dbReference type="OrthoDB" id="6608471at2759"/>
<accession>W5MU62</accession>
<protein>
    <submittedName>
        <fullName evidence="10">Sideroflexin 4</fullName>
    </submittedName>
</protein>
<keyword evidence="5" id="KW-0029">Amino-acid transport</keyword>
<dbReference type="CTD" id="119559"/>
<evidence type="ECO:0000313" key="10">
    <source>
        <dbReference type="Ensembl" id="ENSLOCP00000011921.1"/>
    </source>
</evidence>
<dbReference type="GeneTree" id="ENSGT01030000234641"/>
<dbReference type="RefSeq" id="XP_015202280.1">
    <property type="nucleotide sequence ID" value="XM_015346794.2"/>
</dbReference>
<dbReference type="FunCoup" id="W5MU62">
    <property type="interactions" value="345"/>
</dbReference>
<dbReference type="GO" id="GO:0015075">
    <property type="term" value="F:monoatomic ion transmembrane transporter activity"/>
    <property type="evidence" value="ECO:0007669"/>
    <property type="project" value="InterPro"/>
</dbReference>
<feature type="transmembrane region" description="Helical" evidence="9">
    <location>
        <begin position="174"/>
        <end position="196"/>
    </location>
</feature>
<feature type="transmembrane region" description="Helical" evidence="9">
    <location>
        <begin position="262"/>
        <end position="287"/>
    </location>
</feature>
<reference evidence="11" key="1">
    <citation type="submission" date="2011-12" db="EMBL/GenBank/DDBJ databases">
        <title>The Draft Genome of Lepisosteus oculatus.</title>
        <authorList>
            <consortium name="The Broad Institute Genome Assembly &amp; Analysis Group"/>
            <consortium name="Computational R&amp;D Group"/>
            <consortium name="and Sequencing Platform"/>
            <person name="Di Palma F."/>
            <person name="Alfoldi J."/>
            <person name="Johnson J."/>
            <person name="Berlin A."/>
            <person name="Gnerre S."/>
            <person name="Jaffe D."/>
            <person name="MacCallum I."/>
            <person name="Young S."/>
            <person name="Walker B.J."/>
            <person name="Lander E.S."/>
            <person name="Lindblad-Toh K."/>
        </authorList>
    </citation>
    <scope>NUCLEOTIDE SEQUENCE [LARGE SCALE GENOMIC DNA]</scope>
</reference>
<evidence type="ECO:0000256" key="5">
    <source>
        <dbReference type="ARBA" id="ARBA00022970"/>
    </source>
</evidence>
<dbReference type="HOGENOM" id="CLU_039425_3_0_1"/>
<proteinExistence type="inferred from homology"/>
<dbReference type="AlphaFoldDB" id="W5MU62"/>
<feature type="transmembrane region" description="Helical" evidence="9">
    <location>
        <begin position="141"/>
        <end position="162"/>
    </location>
</feature>
<dbReference type="KEGG" id="loc:102693415"/>
<dbReference type="GO" id="GO:0022857">
    <property type="term" value="F:transmembrane transporter activity"/>
    <property type="evidence" value="ECO:0000318"/>
    <property type="project" value="GO_Central"/>
</dbReference>
<evidence type="ECO:0000256" key="1">
    <source>
        <dbReference type="ARBA" id="ARBA00004225"/>
    </source>
</evidence>
<evidence type="ECO:0000256" key="2">
    <source>
        <dbReference type="ARBA" id="ARBA00005974"/>
    </source>
</evidence>
<dbReference type="GO" id="GO:0030218">
    <property type="term" value="P:erythrocyte differentiation"/>
    <property type="evidence" value="ECO:0007669"/>
    <property type="project" value="Ensembl"/>
</dbReference>
<keyword evidence="6 9" id="KW-1133">Transmembrane helix</keyword>
<dbReference type="eggNOG" id="KOG3767">
    <property type="taxonomic scope" value="Eukaryota"/>
</dbReference>
<keyword evidence="11" id="KW-1185">Reference proteome</keyword>
<evidence type="ECO:0000256" key="8">
    <source>
        <dbReference type="ARBA" id="ARBA00023136"/>
    </source>
</evidence>
<dbReference type="Pfam" id="PF03820">
    <property type="entry name" value="SFXNs"/>
    <property type="match status" value="1"/>
</dbReference>
<reference evidence="10" key="2">
    <citation type="submission" date="2025-08" db="UniProtKB">
        <authorList>
            <consortium name="Ensembl"/>
        </authorList>
    </citation>
    <scope>IDENTIFICATION</scope>
</reference>
<keyword evidence="7" id="KW-0496">Mitochondrion</keyword>
<evidence type="ECO:0000256" key="3">
    <source>
        <dbReference type="ARBA" id="ARBA00022448"/>
    </source>
</evidence>
<keyword evidence="8 9" id="KW-0472">Membrane</keyword>
<keyword evidence="3" id="KW-0813">Transport</keyword>
<dbReference type="InParanoid" id="W5MU62"/>
<dbReference type="Proteomes" id="UP000018468">
    <property type="component" value="Linkage group LG5"/>
</dbReference>
<dbReference type="GO" id="GO:0005743">
    <property type="term" value="C:mitochondrial inner membrane"/>
    <property type="evidence" value="ECO:0000318"/>
    <property type="project" value="GO_Central"/>
</dbReference>
<dbReference type="PANTHER" id="PTHR11153:SF3">
    <property type="entry name" value="SIDEROFLEXIN-4"/>
    <property type="match status" value="1"/>
</dbReference>
<evidence type="ECO:0000313" key="11">
    <source>
        <dbReference type="Proteomes" id="UP000018468"/>
    </source>
</evidence>
<evidence type="ECO:0000256" key="4">
    <source>
        <dbReference type="ARBA" id="ARBA00022692"/>
    </source>
</evidence>
<dbReference type="PANTHER" id="PTHR11153">
    <property type="entry name" value="SIDEROFLEXIN"/>
    <property type="match status" value="1"/>
</dbReference>
<evidence type="ECO:0000256" key="9">
    <source>
        <dbReference type="SAM" id="Phobius"/>
    </source>
</evidence>
<dbReference type="Ensembl" id="ENSLOCT00000011942.1">
    <property type="protein sequence ID" value="ENSLOCP00000011921.1"/>
    <property type="gene ID" value="ENSLOCG00000009759.1"/>
</dbReference>
<dbReference type="InterPro" id="IPR004686">
    <property type="entry name" value="Mtc"/>
</dbReference>
<comment type="similarity">
    <text evidence="2">Belongs to the sideroflexin family.</text>
</comment>
<keyword evidence="4 9" id="KW-0812">Transmembrane</keyword>
<dbReference type="GO" id="GO:0045333">
    <property type="term" value="P:cellular respiration"/>
    <property type="evidence" value="ECO:0007669"/>
    <property type="project" value="Ensembl"/>
</dbReference>
<dbReference type="Bgee" id="ENSLOCG00000009759">
    <property type="expression patterns" value="Expressed in heart and 13 other cell types or tissues"/>
</dbReference>
<dbReference type="EMBL" id="AHAT01003941">
    <property type="status" value="NOT_ANNOTATED_CDS"/>
    <property type="molecule type" value="Genomic_DNA"/>
</dbReference>